<evidence type="ECO:0000313" key="2">
    <source>
        <dbReference type="Proteomes" id="UP000019805"/>
    </source>
</evidence>
<dbReference type="STRING" id="1437824.BN940_15921"/>
<keyword evidence="2" id="KW-1185">Reference proteome</keyword>
<dbReference type="KEGG" id="cdn:BN940_15921"/>
<sequence length="65" mass="6935">MGRIGVTRSWNHKPSFAAGPRGCAMASGLDDAWGGPGLHLDRVWIASAVHPRRICGASEAHLRCI</sequence>
<dbReference type="EMBL" id="HG916765">
    <property type="protein sequence ID" value="CDM25625.1"/>
    <property type="molecule type" value="Genomic_DNA"/>
</dbReference>
<reference evidence="1 2" key="1">
    <citation type="journal article" date="2014" name="BMC Microbiol.">
        <title>The oxygen-independent metabolism of cyclic monoterpenes in Castellaniella defragrans 65Phen.</title>
        <authorList>
            <person name="Petasch J."/>
            <person name="Disch E.M."/>
            <person name="Markert S."/>
            <person name="Becher D."/>
            <person name="Schweder T."/>
            <person name="Huttel B."/>
            <person name="Reinhardt R."/>
            <person name="Harder J."/>
        </authorList>
    </citation>
    <scope>NUCLEOTIDE SEQUENCE [LARGE SCALE GENOMIC DNA]</scope>
    <source>
        <strain evidence="1">65Phen</strain>
    </source>
</reference>
<dbReference type="HOGENOM" id="CLU_2841729_0_0_4"/>
<name>W8X9Y3_CASD6</name>
<protein>
    <submittedName>
        <fullName evidence="1">Uncharacterized protein</fullName>
    </submittedName>
</protein>
<dbReference type="Proteomes" id="UP000019805">
    <property type="component" value="Chromosome"/>
</dbReference>
<proteinExistence type="predicted"/>
<accession>W8X9Y3</accession>
<organism evidence="1 2">
    <name type="scientific">Castellaniella defragrans (strain DSM 12143 / CCUG 39792 / 65Phen)</name>
    <name type="common">Alcaligenes defragrans</name>
    <dbReference type="NCBI Taxonomy" id="1437824"/>
    <lineage>
        <taxon>Bacteria</taxon>
        <taxon>Pseudomonadati</taxon>
        <taxon>Pseudomonadota</taxon>
        <taxon>Betaproteobacteria</taxon>
        <taxon>Burkholderiales</taxon>
        <taxon>Alcaligenaceae</taxon>
        <taxon>Castellaniella</taxon>
    </lineage>
</organism>
<gene>
    <name evidence="1" type="ORF">BN940_15921</name>
</gene>
<dbReference type="AlphaFoldDB" id="W8X9Y3"/>
<evidence type="ECO:0000313" key="1">
    <source>
        <dbReference type="EMBL" id="CDM25625.1"/>
    </source>
</evidence>